<comment type="similarity">
    <text evidence="1 2">Belongs to the small heat shock protein (HSP20) family.</text>
</comment>
<dbReference type="InterPro" id="IPR031107">
    <property type="entry name" value="Small_HSP"/>
</dbReference>
<name>A0A6V8MLY8_9BACT</name>
<dbReference type="SUPFAM" id="SSF49764">
    <property type="entry name" value="HSP20-like chaperones"/>
    <property type="match status" value="1"/>
</dbReference>
<dbReference type="Pfam" id="PF00011">
    <property type="entry name" value="HSP20"/>
    <property type="match status" value="1"/>
</dbReference>
<proteinExistence type="inferred from homology"/>
<evidence type="ECO:0000259" key="3">
    <source>
        <dbReference type="PROSITE" id="PS01031"/>
    </source>
</evidence>
<dbReference type="Gene3D" id="2.60.40.790">
    <property type="match status" value="1"/>
</dbReference>
<comment type="caution">
    <text evidence="4">The sequence shown here is derived from an EMBL/GenBank/DDBJ whole genome shotgun (WGS) entry which is preliminary data.</text>
</comment>
<dbReference type="Proteomes" id="UP000556026">
    <property type="component" value="Unassembled WGS sequence"/>
</dbReference>
<dbReference type="CDD" id="cd06464">
    <property type="entry name" value="ACD_sHsps-like"/>
    <property type="match status" value="1"/>
</dbReference>
<evidence type="ECO:0000256" key="1">
    <source>
        <dbReference type="PROSITE-ProRule" id="PRU00285"/>
    </source>
</evidence>
<gene>
    <name evidence="4" type="primary">hspA-1</name>
    <name evidence="4" type="ORF">GMST_33070</name>
</gene>
<dbReference type="EMBL" id="BLXX01000011">
    <property type="protein sequence ID" value="GFO60982.1"/>
    <property type="molecule type" value="Genomic_DNA"/>
</dbReference>
<dbReference type="AlphaFoldDB" id="A0A6V8MLY8"/>
<evidence type="ECO:0000313" key="4">
    <source>
        <dbReference type="EMBL" id="GFO60982.1"/>
    </source>
</evidence>
<dbReference type="RefSeq" id="WP_183355785.1">
    <property type="nucleotide sequence ID" value="NZ_BLXX01000011.1"/>
</dbReference>
<evidence type="ECO:0000313" key="5">
    <source>
        <dbReference type="Proteomes" id="UP000556026"/>
    </source>
</evidence>
<sequence length="145" mass="16735">MAIVKYNPLNELRTMQDKMNRLLDLAWTREVGDELREGVWLPPADIYEDDSTVTIKVEVPDLEQKDLEIRVEENALTIKGERRHRPEILTENFHRIERYFGPFQRSFSLSPDLDRDNIAISCDLGILTITIPKTSSHSAGITVEL</sequence>
<dbReference type="PROSITE" id="PS01031">
    <property type="entry name" value="SHSP"/>
    <property type="match status" value="1"/>
</dbReference>
<accession>A0A6V8MLY8</accession>
<dbReference type="InterPro" id="IPR002068">
    <property type="entry name" value="A-crystallin/Hsp20_dom"/>
</dbReference>
<feature type="domain" description="SHSP" evidence="3">
    <location>
        <begin position="35"/>
        <end position="145"/>
    </location>
</feature>
<dbReference type="InterPro" id="IPR008978">
    <property type="entry name" value="HSP20-like_chaperone"/>
</dbReference>
<protein>
    <submittedName>
        <fullName evidence="4">Molecular chaperone</fullName>
    </submittedName>
</protein>
<organism evidence="4 5">
    <name type="scientific">Geomonas silvestris</name>
    <dbReference type="NCBI Taxonomy" id="2740184"/>
    <lineage>
        <taxon>Bacteria</taxon>
        <taxon>Pseudomonadati</taxon>
        <taxon>Thermodesulfobacteriota</taxon>
        <taxon>Desulfuromonadia</taxon>
        <taxon>Geobacterales</taxon>
        <taxon>Geobacteraceae</taxon>
        <taxon>Geomonas</taxon>
    </lineage>
</organism>
<dbReference type="PANTHER" id="PTHR11527">
    <property type="entry name" value="HEAT-SHOCK PROTEIN 20 FAMILY MEMBER"/>
    <property type="match status" value="1"/>
</dbReference>
<evidence type="ECO:0000256" key="2">
    <source>
        <dbReference type="RuleBase" id="RU003616"/>
    </source>
</evidence>
<reference evidence="5" key="1">
    <citation type="submission" date="2020-06" db="EMBL/GenBank/DDBJ databases">
        <title>Draft genomic sequence of Geomonas sp. Red330.</title>
        <authorList>
            <person name="Itoh H."/>
            <person name="Zhenxing X."/>
            <person name="Ushijima N."/>
            <person name="Masuda Y."/>
            <person name="Shiratori Y."/>
            <person name="Senoo K."/>
        </authorList>
    </citation>
    <scope>NUCLEOTIDE SEQUENCE [LARGE SCALE GENOMIC DNA]</scope>
    <source>
        <strain evidence="5">Red330</strain>
    </source>
</reference>
<keyword evidence="5" id="KW-1185">Reference proteome</keyword>